<dbReference type="GO" id="GO:0008239">
    <property type="term" value="F:dipeptidyl-peptidase activity"/>
    <property type="evidence" value="ECO:0007669"/>
    <property type="project" value="InterPro"/>
</dbReference>
<dbReference type="RefSeq" id="WP_188756276.1">
    <property type="nucleotide sequence ID" value="NZ_BMJY01000009.1"/>
</dbReference>
<dbReference type="SUPFAM" id="SSF53474">
    <property type="entry name" value="alpha/beta-Hydrolases"/>
    <property type="match status" value="1"/>
</dbReference>
<feature type="domain" description="Xaa-Pro dipeptidyl-peptidase C-terminal" evidence="3">
    <location>
        <begin position="311"/>
        <end position="553"/>
    </location>
</feature>
<keyword evidence="1" id="KW-0378">Hydrolase</keyword>
<evidence type="ECO:0000256" key="2">
    <source>
        <dbReference type="SAM" id="MobiDB-lite"/>
    </source>
</evidence>
<evidence type="ECO:0000259" key="3">
    <source>
        <dbReference type="SMART" id="SM00939"/>
    </source>
</evidence>
<dbReference type="Pfam" id="PF08530">
    <property type="entry name" value="PepX_C"/>
    <property type="match status" value="1"/>
</dbReference>
<evidence type="ECO:0000313" key="5">
    <source>
        <dbReference type="Proteomes" id="UP000657592"/>
    </source>
</evidence>
<dbReference type="PANTHER" id="PTHR43056:SF10">
    <property type="entry name" value="COCE_NOND FAMILY, PUTATIVE (AFU_ORTHOLOGUE AFUA_7G00600)-RELATED"/>
    <property type="match status" value="1"/>
</dbReference>
<dbReference type="InterPro" id="IPR013736">
    <property type="entry name" value="Xaa-Pro_dipept_C"/>
</dbReference>
<evidence type="ECO:0000256" key="1">
    <source>
        <dbReference type="ARBA" id="ARBA00022801"/>
    </source>
</evidence>
<organism evidence="4 5">
    <name type="scientific">Microbacterium album</name>
    <dbReference type="NCBI Taxonomy" id="2053191"/>
    <lineage>
        <taxon>Bacteria</taxon>
        <taxon>Bacillati</taxon>
        <taxon>Actinomycetota</taxon>
        <taxon>Actinomycetes</taxon>
        <taxon>Micrococcales</taxon>
        <taxon>Microbacteriaceae</taxon>
        <taxon>Microbacterium</taxon>
    </lineage>
</organism>
<dbReference type="Gene3D" id="3.40.50.1820">
    <property type="entry name" value="alpha/beta hydrolase"/>
    <property type="match status" value="1"/>
</dbReference>
<evidence type="ECO:0000313" key="4">
    <source>
        <dbReference type="EMBL" id="GGH45744.1"/>
    </source>
</evidence>
<dbReference type="InterPro" id="IPR029058">
    <property type="entry name" value="AB_hydrolase_fold"/>
</dbReference>
<dbReference type="EMBL" id="BMJY01000009">
    <property type="protein sequence ID" value="GGH45744.1"/>
    <property type="molecule type" value="Genomic_DNA"/>
</dbReference>
<sequence length="557" mass="62243">MSTAEDVPREIITRPGVDPATVFGKPPPPPLGHELVRHDTLVVEKDAAVELRDGTTIYLDIYRPSFEATDLPVLLAWGPYGKHWVTSRTFSGSGVDPAWISDFTGFESPDPVYWTRHGYAVAFADPRGLWHSEGDFSHNGPQEREDLYDTIEWLGSRAWSNGNVGMLGVSYLAGAQYQAASVRPPSLKAISPWECFADWYREFATHGGIPETGFRPRVSTNVSYGLSRTENTAANLEAHPFDDWYYADKYGPFEDIEVPAYVVASWSDHGLHSRGTLNAFALMGSEQKWLEVHGQKKWAYFYEPESMERQRAFFDTFLKGQERGIEDWPRVRVEVRDTGDPADSSWRVLPEWPAADEFTSLHLDAASGALAERAPADGSVRTFDPMTESADFVYEFPAETEIIGPASLTLWLSADQATDADVFVVLRKLRADGSEVYFPFNALFADGPVALGWLRASHRELDDDASTNLVPVHPHRREEPLTPGEPVRLDIEIWASGTVFHAGEKLVLTVQGRDWIKRPPADGVPPLQILHESLRNEGTWTVRTGGEYASVLRLPRA</sequence>
<accession>A0A917IFV5</accession>
<dbReference type="InterPro" id="IPR050585">
    <property type="entry name" value="Xaa-Pro_dipeptidyl-ppase/CocE"/>
</dbReference>
<dbReference type="Gene3D" id="2.60.120.260">
    <property type="entry name" value="Galactose-binding domain-like"/>
    <property type="match status" value="1"/>
</dbReference>
<dbReference type="Gene3D" id="1.10.3020.20">
    <property type="match status" value="1"/>
</dbReference>
<gene>
    <name evidence="4" type="ORF">GCM10010921_21340</name>
</gene>
<comment type="caution">
    <text evidence="4">The sequence shown here is derived from an EMBL/GenBank/DDBJ whole genome shotgun (WGS) entry which is preliminary data.</text>
</comment>
<dbReference type="Proteomes" id="UP000657592">
    <property type="component" value="Unassembled WGS sequence"/>
</dbReference>
<proteinExistence type="predicted"/>
<dbReference type="InterPro" id="IPR000383">
    <property type="entry name" value="Xaa-Pro-like_dom"/>
</dbReference>
<dbReference type="InterPro" id="IPR008979">
    <property type="entry name" value="Galactose-bd-like_sf"/>
</dbReference>
<reference evidence="4" key="2">
    <citation type="submission" date="2020-09" db="EMBL/GenBank/DDBJ databases">
        <authorList>
            <person name="Sun Q."/>
            <person name="Zhou Y."/>
        </authorList>
    </citation>
    <scope>NUCLEOTIDE SEQUENCE</scope>
    <source>
        <strain evidence="4">CGMCC 1.15794</strain>
    </source>
</reference>
<dbReference type="Pfam" id="PF02129">
    <property type="entry name" value="Peptidase_S15"/>
    <property type="match status" value="1"/>
</dbReference>
<dbReference type="SUPFAM" id="SSF49785">
    <property type="entry name" value="Galactose-binding domain-like"/>
    <property type="match status" value="1"/>
</dbReference>
<dbReference type="SMART" id="SM00939">
    <property type="entry name" value="PepX_C"/>
    <property type="match status" value="1"/>
</dbReference>
<dbReference type="AlphaFoldDB" id="A0A917IFV5"/>
<feature type="region of interest" description="Disordered" evidence="2">
    <location>
        <begin position="1"/>
        <end position="29"/>
    </location>
</feature>
<dbReference type="NCBIfam" id="TIGR00976">
    <property type="entry name" value="CocE_NonD"/>
    <property type="match status" value="1"/>
</dbReference>
<dbReference type="InterPro" id="IPR005674">
    <property type="entry name" value="CocE/Ser_esterase"/>
</dbReference>
<feature type="compositionally biased region" description="Basic and acidic residues" evidence="2">
    <location>
        <begin position="1"/>
        <end position="12"/>
    </location>
</feature>
<reference evidence="4" key="1">
    <citation type="journal article" date="2014" name="Int. J. Syst. Evol. Microbiol.">
        <title>Complete genome sequence of Corynebacterium casei LMG S-19264T (=DSM 44701T), isolated from a smear-ripened cheese.</title>
        <authorList>
            <consortium name="US DOE Joint Genome Institute (JGI-PGF)"/>
            <person name="Walter F."/>
            <person name="Albersmeier A."/>
            <person name="Kalinowski J."/>
            <person name="Ruckert C."/>
        </authorList>
    </citation>
    <scope>NUCLEOTIDE SEQUENCE</scope>
    <source>
        <strain evidence="4">CGMCC 1.15794</strain>
    </source>
</reference>
<protein>
    <submittedName>
        <fullName evidence="4">Acyl esterase</fullName>
    </submittedName>
</protein>
<keyword evidence="5" id="KW-1185">Reference proteome</keyword>
<dbReference type="PANTHER" id="PTHR43056">
    <property type="entry name" value="PEPTIDASE S9 PROLYL OLIGOPEPTIDASE"/>
    <property type="match status" value="1"/>
</dbReference>
<name>A0A917IFV5_9MICO</name>